<reference evidence="2 3" key="2">
    <citation type="submission" date="2016-08" db="EMBL/GenBank/DDBJ databases">
        <title>Pervasive Adenine N6-methylation of Active Genes in Fungi.</title>
        <authorList>
            <consortium name="DOE Joint Genome Institute"/>
            <person name="Mondo S.J."/>
            <person name="Dannebaum R.O."/>
            <person name="Kuo R.C."/>
            <person name="Labutti K."/>
            <person name="Haridas S."/>
            <person name="Kuo A."/>
            <person name="Salamov A."/>
            <person name="Ahrendt S.R."/>
            <person name="Lipzen A."/>
            <person name="Sullivan W."/>
            <person name="Andreopoulos W.B."/>
            <person name="Clum A."/>
            <person name="Lindquist E."/>
            <person name="Daum C."/>
            <person name="Ramamoorthy G.K."/>
            <person name="Gryganskyi A."/>
            <person name="Culley D."/>
            <person name="Magnuson J.K."/>
            <person name="James T.Y."/>
            <person name="O'Malley M.A."/>
            <person name="Stajich J.E."/>
            <person name="Spatafora J.W."/>
            <person name="Visel A."/>
            <person name="Grigoriev I.V."/>
        </authorList>
    </citation>
    <scope>NUCLEOTIDE SEQUENCE [LARGE SCALE GENOMIC DNA]</scope>
    <source>
        <strain evidence="2 3">S4</strain>
    </source>
</reference>
<accession>A0A1Y1VQR5</accession>
<dbReference type="InterPro" id="IPR011205">
    <property type="entry name" value="UCP015417_vWA"/>
</dbReference>
<dbReference type="Pfam" id="PF11443">
    <property type="entry name" value="DUF2828"/>
    <property type="match status" value="1"/>
</dbReference>
<reference evidence="2 3" key="1">
    <citation type="submission" date="2016-08" db="EMBL/GenBank/DDBJ databases">
        <title>A Parts List for Fungal Cellulosomes Revealed by Comparative Genomics.</title>
        <authorList>
            <consortium name="DOE Joint Genome Institute"/>
            <person name="Haitjema C.H."/>
            <person name="Gilmore S.P."/>
            <person name="Henske J.K."/>
            <person name="Solomon K.V."/>
            <person name="De Groot R."/>
            <person name="Kuo A."/>
            <person name="Mondo S.J."/>
            <person name="Salamov A.A."/>
            <person name="Labutti K."/>
            <person name="Zhao Z."/>
            <person name="Chiniquy J."/>
            <person name="Barry K."/>
            <person name="Brewer H.M."/>
            <person name="Purvine S.O."/>
            <person name="Wright A.T."/>
            <person name="Boxma B."/>
            <person name="Van Alen T."/>
            <person name="Hackstein J.H."/>
            <person name="Baker S.E."/>
            <person name="Grigoriev I.V."/>
            <person name="O'Malley M.A."/>
        </authorList>
    </citation>
    <scope>NUCLEOTIDE SEQUENCE [LARGE SCALE GENOMIC DNA]</scope>
    <source>
        <strain evidence="2 3">S4</strain>
    </source>
</reference>
<dbReference type="AlphaFoldDB" id="A0A1Y1VQR5"/>
<feature type="non-terminal residue" evidence="2">
    <location>
        <position position="343"/>
    </location>
</feature>
<protein>
    <recommendedName>
        <fullName evidence="1">DUF2828 domain-containing protein</fullName>
    </recommendedName>
</protein>
<dbReference type="EMBL" id="MCFG01000603">
    <property type="protein sequence ID" value="ORX63641.1"/>
    <property type="molecule type" value="Genomic_DNA"/>
</dbReference>
<proteinExistence type="predicted"/>
<dbReference type="OrthoDB" id="2125018at2759"/>
<dbReference type="InterPro" id="IPR036465">
    <property type="entry name" value="vWFA_dom_sf"/>
</dbReference>
<comment type="caution">
    <text evidence="2">The sequence shown here is derived from an EMBL/GenBank/DDBJ whole genome shotgun (WGS) entry which is preliminary data.</text>
</comment>
<evidence type="ECO:0000313" key="3">
    <source>
        <dbReference type="Proteomes" id="UP000193944"/>
    </source>
</evidence>
<dbReference type="PANTHER" id="PTHR31373:SF27">
    <property type="entry name" value="TROVE DOMAIN-CONTAINING PROTEIN"/>
    <property type="match status" value="1"/>
</dbReference>
<dbReference type="Proteomes" id="UP000193944">
    <property type="component" value="Unassembled WGS sequence"/>
</dbReference>
<evidence type="ECO:0000259" key="1">
    <source>
        <dbReference type="Pfam" id="PF11443"/>
    </source>
</evidence>
<dbReference type="PANTHER" id="PTHR31373">
    <property type="entry name" value="OS06G0652100 PROTEIN"/>
    <property type="match status" value="1"/>
</dbReference>
<gene>
    <name evidence="2" type="ORF">BCR32DRAFT_273374</name>
</gene>
<sequence>MSSFQIFNNISITENGAIGYKTTGKELVDINFALSSMRNMNDDAVIEKFVKAFNEEKMLAIKWLFFARDCRNGVGERRFFRICLDYLSKKHPEIVNAVIKFIPEYGRWDDLLGLLNSDLKDNVLNLIKNQLIEDKEKMEKDEKPISLCAKWMPSINTSSKKTRKLARILTKELKYSDKQYRKLLSQLRSYLKVIEVYMSAKRWDEINYAAVPSRANLIYKNAFLKNDKERRLEYLEKLKKGETKINSEVLFPHDIVNKYGGKNCIDDTLEELWKALPDYVKGNGNTICVSDGSGSMCCHVSQTSSVTCLQVAQALSIYFAERSSGRYKNKFITFSSRPRLIDL</sequence>
<feature type="domain" description="DUF2828" evidence="1">
    <location>
        <begin position="121"/>
        <end position="259"/>
    </location>
</feature>
<dbReference type="Gene3D" id="3.40.50.410">
    <property type="entry name" value="von Willebrand factor, type A domain"/>
    <property type="match status" value="1"/>
</dbReference>
<dbReference type="InterPro" id="IPR058580">
    <property type="entry name" value="DUF2828"/>
</dbReference>
<name>A0A1Y1VQR5_9FUNG</name>
<keyword evidence="3" id="KW-1185">Reference proteome</keyword>
<organism evidence="2 3">
    <name type="scientific">Anaeromyces robustus</name>
    <dbReference type="NCBI Taxonomy" id="1754192"/>
    <lineage>
        <taxon>Eukaryota</taxon>
        <taxon>Fungi</taxon>
        <taxon>Fungi incertae sedis</taxon>
        <taxon>Chytridiomycota</taxon>
        <taxon>Chytridiomycota incertae sedis</taxon>
        <taxon>Neocallimastigomycetes</taxon>
        <taxon>Neocallimastigales</taxon>
        <taxon>Neocallimastigaceae</taxon>
        <taxon>Anaeromyces</taxon>
    </lineage>
</organism>
<evidence type="ECO:0000313" key="2">
    <source>
        <dbReference type="EMBL" id="ORX63641.1"/>
    </source>
</evidence>